<sequence>MFVASGLDRGWAEKVQRTLSPTDLPSGFAWVAYSLETESLMREITDSTQRIAHLVAAAKGYSQARPRAVPAGRRARRARVDAHHAQHQAKHTTVVEEFDRTLPLVPCYPAEAQPGVDQPHRQRGAGDGRRRHPHPAHVPRGRLRPGQRRRHRPRRAARAW</sequence>
<gene>
    <name evidence="2" type="ORF">GCM10025868_04070</name>
</gene>
<name>A0ABQ6JE24_9ACTN</name>
<evidence type="ECO:0000313" key="2">
    <source>
        <dbReference type="EMBL" id="GMA85157.1"/>
    </source>
</evidence>
<accession>A0ABQ6JE24</accession>
<feature type="compositionally biased region" description="Basic and acidic residues" evidence="1">
    <location>
        <begin position="118"/>
        <end position="128"/>
    </location>
</feature>
<feature type="region of interest" description="Disordered" evidence="1">
    <location>
        <begin position="109"/>
        <end position="160"/>
    </location>
</feature>
<dbReference type="Proteomes" id="UP001157017">
    <property type="component" value="Unassembled WGS sequence"/>
</dbReference>
<reference evidence="3" key="1">
    <citation type="journal article" date="2019" name="Int. J. Syst. Evol. Microbiol.">
        <title>The Global Catalogue of Microorganisms (GCM) 10K type strain sequencing project: providing services to taxonomists for standard genome sequencing and annotation.</title>
        <authorList>
            <consortium name="The Broad Institute Genomics Platform"/>
            <consortium name="The Broad Institute Genome Sequencing Center for Infectious Disease"/>
            <person name="Wu L."/>
            <person name="Ma J."/>
        </authorList>
    </citation>
    <scope>NUCLEOTIDE SEQUENCE [LARGE SCALE GENOMIC DNA]</scope>
    <source>
        <strain evidence="3">NBRC 108730</strain>
    </source>
</reference>
<proteinExistence type="predicted"/>
<comment type="caution">
    <text evidence="2">The sequence shown here is derived from an EMBL/GenBank/DDBJ whole genome shotgun (WGS) entry which is preliminary data.</text>
</comment>
<keyword evidence="3" id="KW-1185">Reference proteome</keyword>
<dbReference type="EMBL" id="BSUZ01000001">
    <property type="protein sequence ID" value="GMA85157.1"/>
    <property type="molecule type" value="Genomic_DNA"/>
</dbReference>
<organism evidence="2 3">
    <name type="scientific">Angustibacter aerolatus</name>
    <dbReference type="NCBI Taxonomy" id="1162965"/>
    <lineage>
        <taxon>Bacteria</taxon>
        <taxon>Bacillati</taxon>
        <taxon>Actinomycetota</taxon>
        <taxon>Actinomycetes</taxon>
        <taxon>Kineosporiales</taxon>
        <taxon>Kineosporiaceae</taxon>
    </lineage>
</organism>
<evidence type="ECO:0000256" key="1">
    <source>
        <dbReference type="SAM" id="MobiDB-lite"/>
    </source>
</evidence>
<evidence type="ECO:0000313" key="3">
    <source>
        <dbReference type="Proteomes" id="UP001157017"/>
    </source>
</evidence>
<feature type="compositionally biased region" description="Basic residues" evidence="1">
    <location>
        <begin position="129"/>
        <end position="160"/>
    </location>
</feature>
<protein>
    <submittedName>
        <fullName evidence="2">Uncharacterized protein</fullName>
    </submittedName>
</protein>